<feature type="transmembrane region" description="Helical" evidence="4">
    <location>
        <begin position="300"/>
        <end position="322"/>
    </location>
</feature>
<dbReference type="AlphaFoldDB" id="A0A165IHJ2"/>
<dbReference type="OrthoDB" id="5371740at2759"/>
<dbReference type="PANTHER" id="PTHR43180:SF33">
    <property type="entry name" value="15-HYDROXYPROSTAGLANDIN DEHYDROGENASE [NAD(+)]-LIKE"/>
    <property type="match status" value="1"/>
</dbReference>
<evidence type="ECO:0000313" key="6">
    <source>
        <dbReference type="Proteomes" id="UP000077266"/>
    </source>
</evidence>
<dbReference type="InterPro" id="IPR020904">
    <property type="entry name" value="Sc_DH/Rdtase_CS"/>
</dbReference>
<dbReference type="SUPFAM" id="SSF51735">
    <property type="entry name" value="NAD(P)-binding Rossmann-fold domains"/>
    <property type="match status" value="1"/>
</dbReference>
<evidence type="ECO:0000313" key="5">
    <source>
        <dbReference type="EMBL" id="KZV93408.1"/>
    </source>
</evidence>
<reference evidence="5 6" key="1">
    <citation type="journal article" date="2016" name="Mol. Biol. Evol.">
        <title>Comparative Genomics of Early-Diverging Mushroom-Forming Fungi Provides Insights into the Origins of Lignocellulose Decay Capabilities.</title>
        <authorList>
            <person name="Nagy L.G."/>
            <person name="Riley R."/>
            <person name="Tritt A."/>
            <person name="Adam C."/>
            <person name="Daum C."/>
            <person name="Floudas D."/>
            <person name="Sun H."/>
            <person name="Yadav J.S."/>
            <person name="Pangilinan J."/>
            <person name="Larsson K.H."/>
            <person name="Matsuura K."/>
            <person name="Barry K."/>
            <person name="Labutti K."/>
            <person name="Kuo R."/>
            <person name="Ohm R.A."/>
            <person name="Bhattacharya S.S."/>
            <person name="Shirouzu T."/>
            <person name="Yoshinaga Y."/>
            <person name="Martin F.M."/>
            <person name="Grigoriev I.V."/>
            <person name="Hibbett D.S."/>
        </authorList>
    </citation>
    <scope>NUCLEOTIDE SEQUENCE [LARGE SCALE GENOMIC DNA]</scope>
    <source>
        <strain evidence="5 6">HHB12029</strain>
    </source>
</reference>
<dbReference type="PRINTS" id="PR00081">
    <property type="entry name" value="GDHRDH"/>
</dbReference>
<name>A0A165IHJ2_EXIGL</name>
<keyword evidence="4" id="KW-1133">Transmembrane helix</keyword>
<evidence type="ECO:0000256" key="2">
    <source>
        <dbReference type="ARBA" id="ARBA00022857"/>
    </source>
</evidence>
<dbReference type="PROSITE" id="PS00061">
    <property type="entry name" value="ADH_SHORT"/>
    <property type="match status" value="1"/>
</dbReference>
<keyword evidence="4" id="KW-0812">Transmembrane</keyword>
<dbReference type="Proteomes" id="UP000077266">
    <property type="component" value="Unassembled WGS sequence"/>
</dbReference>
<keyword evidence="4" id="KW-0472">Membrane</keyword>
<dbReference type="InParanoid" id="A0A165IHJ2"/>
<comment type="similarity">
    <text evidence="1">Belongs to the short-chain dehydrogenases/reductases (SDR) family.</text>
</comment>
<keyword evidence="6" id="KW-1185">Reference proteome</keyword>
<organism evidence="5 6">
    <name type="scientific">Exidia glandulosa HHB12029</name>
    <dbReference type="NCBI Taxonomy" id="1314781"/>
    <lineage>
        <taxon>Eukaryota</taxon>
        <taxon>Fungi</taxon>
        <taxon>Dikarya</taxon>
        <taxon>Basidiomycota</taxon>
        <taxon>Agaricomycotina</taxon>
        <taxon>Agaricomycetes</taxon>
        <taxon>Auriculariales</taxon>
        <taxon>Exidiaceae</taxon>
        <taxon>Exidia</taxon>
    </lineage>
</organism>
<dbReference type="GO" id="GO:0016491">
    <property type="term" value="F:oxidoreductase activity"/>
    <property type="evidence" value="ECO:0007669"/>
    <property type="project" value="UniProtKB-KW"/>
</dbReference>
<dbReference type="Pfam" id="PF00106">
    <property type="entry name" value="adh_short"/>
    <property type="match status" value="1"/>
</dbReference>
<dbReference type="PANTHER" id="PTHR43180">
    <property type="entry name" value="3-OXOACYL-(ACYL-CARRIER-PROTEIN) REDUCTASE (AFU_ORTHOLOGUE AFUA_6G11210)"/>
    <property type="match status" value="1"/>
</dbReference>
<keyword evidence="2" id="KW-0521">NADP</keyword>
<evidence type="ECO:0000256" key="1">
    <source>
        <dbReference type="ARBA" id="ARBA00006484"/>
    </source>
</evidence>
<protein>
    <submittedName>
        <fullName evidence="5">NAD(P)-binding protein</fullName>
    </submittedName>
</protein>
<gene>
    <name evidence="5" type="ORF">EXIGLDRAFT_646125</name>
</gene>
<dbReference type="Gene3D" id="3.40.50.720">
    <property type="entry name" value="NAD(P)-binding Rossmann-like Domain"/>
    <property type="match status" value="1"/>
</dbReference>
<keyword evidence="3" id="KW-0560">Oxidoreductase</keyword>
<dbReference type="InterPro" id="IPR036291">
    <property type="entry name" value="NAD(P)-bd_dom_sf"/>
</dbReference>
<dbReference type="EMBL" id="KV425990">
    <property type="protein sequence ID" value="KZV93408.1"/>
    <property type="molecule type" value="Genomic_DNA"/>
</dbReference>
<evidence type="ECO:0000256" key="3">
    <source>
        <dbReference type="ARBA" id="ARBA00023002"/>
    </source>
</evidence>
<sequence length="330" mass="35250">MVDCSDADLFSHASRAAGKVVLITGGANGIGRQASLDFARHGAKVVIGDLETDAAAKVVDEITTAGGEAVFLKCDVTNWDDQHALFQLAVRTYGSVDIVVPNAGITEGGAITRSIAGSQPTKPNLKALEVNLIGVFYTTQLALFHFGWRKHQWNKALVFVGSMASTVGIPLGYEYSASKHALVGLMGSLHAQCLENEIRLGLVAPWFTDTAILDAGIRFMLAGIPYASIKRVSGAIFAAATNDDPATHAAIWAIPDDKEVCRVNREVLDKGPYKVLMTRVERLMSTAGLISRIFRTLGDLFDLFGTKMLVFAVAIAFGAALYKGAFVAET</sequence>
<accession>A0A165IHJ2</accession>
<dbReference type="STRING" id="1314781.A0A165IHJ2"/>
<evidence type="ECO:0000256" key="4">
    <source>
        <dbReference type="SAM" id="Phobius"/>
    </source>
</evidence>
<dbReference type="InterPro" id="IPR002347">
    <property type="entry name" value="SDR_fam"/>
</dbReference>
<proteinExistence type="inferred from homology"/>